<protein>
    <recommendedName>
        <fullName evidence="3">histidine kinase</fullName>
        <ecNumber evidence="3">2.7.13.3</ecNumber>
    </recommendedName>
</protein>
<evidence type="ECO:0000256" key="12">
    <source>
        <dbReference type="PROSITE-ProRule" id="PRU00169"/>
    </source>
</evidence>
<dbReference type="Proteomes" id="UP000193334">
    <property type="component" value="Chromosome"/>
</dbReference>
<dbReference type="RefSeq" id="WP_085755153.1">
    <property type="nucleotide sequence ID" value="NZ_CP021023.1"/>
</dbReference>
<dbReference type="NCBIfam" id="TIGR00229">
    <property type="entry name" value="sensory_box"/>
    <property type="match status" value="3"/>
</dbReference>
<dbReference type="PRINTS" id="PR00344">
    <property type="entry name" value="BCTRLSENSOR"/>
</dbReference>
<organism evidence="18 19">
    <name type="scientific">Sedimentisphaera salicampi</name>
    <dbReference type="NCBI Taxonomy" id="1941349"/>
    <lineage>
        <taxon>Bacteria</taxon>
        <taxon>Pseudomonadati</taxon>
        <taxon>Planctomycetota</taxon>
        <taxon>Phycisphaerae</taxon>
        <taxon>Sedimentisphaerales</taxon>
        <taxon>Sedimentisphaeraceae</taxon>
        <taxon>Sedimentisphaera</taxon>
    </lineage>
</organism>
<dbReference type="PANTHER" id="PTHR43047">
    <property type="entry name" value="TWO-COMPONENT HISTIDINE PROTEIN KINASE"/>
    <property type="match status" value="1"/>
</dbReference>
<evidence type="ECO:0000256" key="10">
    <source>
        <dbReference type="ARBA" id="ARBA00022989"/>
    </source>
</evidence>
<keyword evidence="8" id="KW-0418">Kinase</keyword>
<dbReference type="GO" id="GO:0009927">
    <property type="term" value="F:histidine phosphotransfer kinase activity"/>
    <property type="evidence" value="ECO:0007669"/>
    <property type="project" value="TreeGrafter"/>
</dbReference>
<dbReference type="InterPro" id="IPR035965">
    <property type="entry name" value="PAS-like_dom_sf"/>
</dbReference>
<feature type="coiled-coil region" evidence="13">
    <location>
        <begin position="954"/>
        <end position="981"/>
    </location>
</feature>
<dbReference type="CDD" id="cd16922">
    <property type="entry name" value="HATPase_EvgS-ArcB-TorS-like"/>
    <property type="match status" value="1"/>
</dbReference>
<dbReference type="Pfam" id="PF08448">
    <property type="entry name" value="PAS_4"/>
    <property type="match status" value="1"/>
</dbReference>
<dbReference type="InterPro" id="IPR001789">
    <property type="entry name" value="Sig_transdc_resp-reg_receiver"/>
</dbReference>
<keyword evidence="9" id="KW-0067">ATP-binding</keyword>
<dbReference type="SUPFAM" id="SSF55874">
    <property type="entry name" value="ATPase domain of HSP90 chaperone/DNA topoisomerase II/histidine kinase"/>
    <property type="match status" value="1"/>
</dbReference>
<feature type="modified residue" description="4-aspartylphosphate" evidence="12">
    <location>
        <position position="56"/>
    </location>
</feature>
<evidence type="ECO:0000256" key="4">
    <source>
        <dbReference type="ARBA" id="ARBA00022553"/>
    </source>
</evidence>
<evidence type="ECO:0000256" key="9">
    <source>
        <dbReference type="ARBA" id="ARBA00022840"/>
    </source>
</evidence>
<dbReference type="InterPro" id="IPR004358">
    <property type="entry name" value="Sig_transdc_His_kin-like_C"/>
</dbReference>
<dbReference type="FunFam" id="3.30.565.10:FF:000010">
    <property type="entry name" value="Sensor histidine kinase RcsC"/>
    <property type="match status" value="1"/>
</dbReference>
<keyword evidence="7" id="KW-0547">Nucleotide-binding</keyword>
<feature type="domain" description="Response regulatory" evidence="15">
    <location>
        <begin position="7"/>
        <end position="123"/>
    </location>
</feature>
<feature type="domain" description="PAS" evidence="16">
    <location>
        <begin position="414"/>
        <end position="464"/>
    </location>
</feature>
<dbReference type="PANTHER" id="PTHR43047:SF64">
    <property type="entry name" value="HISTIDINE KINASE CONTAINING CHEY-HOMOLOGOUS RECEIVER DOMAIN AND PAS DOMAIN-RELATED"/>
    <property type="match status" value="1"/>
</dbReference>
<dbReference type="Gene3D" id="3.30.450.20">
    <property type="entry name" value="PAS domain"/>
    <property type="match status" value="3"/>
</dbReference>
<evidence type="ECO:0000256" key="6">
    <source>
        <dbReference type="ARBA" id="ARBA00022692"/>
    </source>
</evidence>
<dbReference type="Gene3D" id="3.30.565.10">
    <property type="entry name" value="Histidine kinase-like ATPase, C-terminal domain"/>
    <property type="match status" value="1"/>
</dbReference>
<evidence type="ECO:0000256" key="1">
    <source>
        <dbReference type="ARBA" id="ARBA00000085"/>
    </source>
</evidence>
<evidence type="ECO:0000259" key="14">
    <source>
        <dbReference type="PROSITE" id="PS50109"/>
    </source>
</evidence>
<feature type="domain" description="PAC" evidence="17">
    <location>
        <begin position="222"/>
        <end position="273"/>
    </location>
</feature>
<dbReference type="CDD" id="cd00082">
    <property type="entry name" value="HisKA"/>
    <property type="match status" value="1"/>
</dbReference>
<evidence type="ECO:0000259" key="15">
    <source>
        <dbReference type="PROSITE" id="PS50110"/>
    </source>
</evidence>
<dbReference type="SMART" id="SM00387">
    <property type="entry name" value="HATPase_c"/>
    <property type="match status" value="1"/>
</dbReference>
<keyword evidence="4 12" id="KW-0597">Phosphoprotein</keyword>
<dbReference type="Pfam" id="PF00072">
    <property type="entry name" value="Response_reg"/>
    <property type="match status" value="2"/>
</dbReference>
<evidence type="ECO:0000256" key="5">
    <source>
        <dbReference type="ARBA" id="ARBA00022679"/>
    </source>
</evidence>
<evidence type="ECO:0000256" key="3">
    <source>
        <dbReference type="ARBA" id="ARBA00012438"/>
    </source>
</evidence>
<evidence type="ECO:0000259" key="16">
    <source>
        <dbReference type="PROSITE" id="PS50112"/>
    </source>
</evidence>
<comment type="catalytic activity">
    <reaction evidence="1">
        <text>ATP + protein L-histidine = ADP + protein N-phospho-L-histidine.</text>
        <dbReference type="EC" id="2.7.13.3"/>
    </reaction>
</comment>
<dbReference type="InterPro" id="IPR013656">
    <property type="entry name" value="PAS_4"/>
</dbReference>
<dbReference type="PROSITE" id="PS50109">
    <property type="entry name" value="HIS_KIN"/>
    <property type="match status" value="1"/>
</dbReference>
<dbReference type="PROSITE" id="PS50110">
    <property type="entry name" value="RESPONSE_REGULATORY"/>
    <property type="match status" value="2"/>
</dbReference>
<dbReference type="GO" id="GO:0000155">
    <property type="term" value="F:phosphorelay sensor kinase activity"/>
    <property type="evidence" value="ECO:0007669"/>
    <property type="project" value="InterPro"/>
</dbReference>
<feature type="domain" description="Histidine kinase" evidence="14">
    <location>
        <begin position="554"/>
        <end position="774"/>
    </location>
</feature>
<reference evidence="19" key="1">
    <citation type="submission" date="2017-04" db="EMBL/GenBank/DDBJ databases">
        <title>Comparative genomics and description of representatives of a novel lineage of planctomycetes thriving in anoxic sediments.</title>
        <authorList>
            <person name="Spring S."/>
            <person name="Bunk B."/>
            <person name="Sproer C."/>
        </authorList>
    </citation>
    <scope>NUCLEOTIDE SEQUENCE [LARGE SCALE GENOMIC DNA]</scope>
    <source>
        <strain evidence="19">ST-PulAB-D4</strain>
    </source>
</reference>
<dbReference type="InterPro" id="IPR003661">
    <property type="entry name" value="HisK_dim/P_dom"/>
</dbReference>
<dbReference type="Pfam" id="PF00512">
    <property type="entry name" value="HisKA"/>
    <property type="match status" value="1"/>
</dbReference>
<feature type="domain" description="Response regulatory" evidence="15">
    <location>
        <begin position="800"/>
        <end position="916"/>
    </location>
</feature>
<evidence type="ECO:0000313" key="18">
    <source>
        <dbReference type="EMBL" id="ARN56463.1"/>
    </source>
</evidence>
<gene>
    <name evidence="18" type="primary">arcB_2</name>
    <name evidence="18" type="ORF">STSP1_00845</name>
</gene>
<keyword evidence="19" id="KW-1185">Reference proteome</keyword>
<dbReference type="InterPro" id="IPR005467">
    <property type="entry name" value="His_kinase_dom"/>
</dbReference>
<dbReference type="InterPro" id="IPR036097">
    <property type="entry name" value="HisK_dim/P_sf"/>
</dbReference>
<dbReference type="PROSITE" id="PS50113">
    <property type="entry name" value="PAC"/>
    <property type="match status" value="1"/>
</dbReference>
<dbReference type="Pfam" id="PF13426">
    <property type="entry name" value="PAS_9"/>
    <property type="match status" value="1"/>
</dbReference>
<dbReference type="GO" id="GO:0005886">
    <property type="term" value="C:plasma membrane"/>
    <property type="evidence" value="ECO:0007669"/>
    <property type="project" value="TreeGrafter"/>
</dbReference>
<sequence>MDDTTKRVLIVDDNAGNLSVVAGLVSKMGYEIILAQTGKEGIMSAKKYSPDAVLLDIMMPDKDGYEVCKVLRTLPQTKDVPIIFLTAKLQEDGIDKAFDSGGTDYLTKPYSSNVLLARLKTHIDNSVLKKNTLELKDKLKVQNQFLENIYEDVEVGLFVLEVGENHKLRYLGANSMFEQIMGIRSKDLMYKSPEELTKHFSKFTIEELLKKAEKCISEKQKINYKGRIITNEKTVLCITTLSPVTGDSGEVIRIIGSSTDITELEKAKHELETHKNNLEKEVEQRTSELNKSREELLLAQKIAHIGHWNFELHNDHFTCSKIVDKILGMPLSQGVPISKFRKLIDPSYIQRFDRVLNKIFTGFREGKKIELRFISAEKYKYIEMNIKPVFNGNRCEYIFGTIQDITARKQMEIALTKIQFAVDESSDEIYFLDKHGQFVYANQTALKNFGISADKLSSKSIFEFNPEKTRQWWKETWEVLKKDKKISLQTVHRSKEGQEYPVDIHGQYLKLEEQELCCIFCRDISRIKKYEEELLKARDEADKASEAKSQFLANMSHEIRTPMNAIIGYSQMLKKSDNLTNEQTKQLEIVDSSSHHLLNLINDILEMSKMEAGKVTLSPITFDFINLLSVTKSIFTLKAENKSIFLEYDIPSDMPRVIYADDGKIRQVIINLLGNAVKFTDRGGVRVRARHEQIDENILKITVEVEDTGYGISEDEKEKVFSYFDQTESGKMSGGSGLGLAISKGYARQMGGDITFTSKEGRGSTFSLTFTAELPEKKQQNQQQNKKSIKCLTQEHEGKLVIVTDDNKENREVLTDLLYDAGFQVISAGSGQETLELLSKFTPDILLLDNMMPNMTGAEVIDEIKENPNIKDFPIIIVSGDVMGKSHKLAVEAGATDFVSKPYEIDQLLEKIALYTNAEYIYEAPGSEAQDMSNEKLSQFLSEIDISLFNSLRAELENGRMKEFTEQLERLKKTNKAAGIKLYRLAEGYEYEQLFKLFGIDLDDEN</sequence>
<keyword evidence="11" id="KW-0472">Membrane</keyword>
<evidence type="ECO:0000313" key="19">
    <source>
        <dbReference type="Proteomes" id="UP000193334"/>
    </source>
</evidence>
<dbReference type="SMART" id="SM00388">
    <property type="entry name" value="HisKA"/>
    <property type="match status" value="1"/>
</dbReference>
<evidence type="ECO:0000256" key="8">
    <source>
        <dbReference type="ARBA" id="ARBA00022777"/>
    </source>
</evidence>
<dbReference type="SMART" id="SM00091">
    <property type="entry name" value="PAS"/>
    <property type="match status" value="2"/>
</dbReference>
<dbReference type="SUPFAM" id="SSF52172">
    <property type="entry name" value="CheY-like"/>
    <property type="match status" value="2"/>
</dbReference>
<feature type="modified residue" description="4-aspartylphosphate" evidence="12">
    <location>
        <position position="849"/>
    </location>
</feature>
<dbReference type="InterPro" id="IPR011006">
    <property type="entry name" value="CheY-like_superfamily"/>
</dbReference>
<dbReference type="InterPro" id="IPR000700">
    <property type="entry name" value="PAS-assoc_C"/>
</dbReference>
<keyword evidence="5 18" id="KW-0808">Transferase</keyword>
<dbReference type="Gene3D" id="1.10.287.130">
    <property type="match status" value="1"/>
</dbReference>
<dbReference type="InterPro" id="IPR001610">
    <property type="entry name" value="PAC"/>
</dbReference>
<dbReference type="Gene3D" id="3.40.50.2300">
    <property type="match status" value="2"/>
</dbReference>
<dbReference type="SUPFAM" id="SSF55785">
    <property type="entry name" value="PYP-like sensor domain (PAS domain)"/>
    <property type="match status" value="3"/>
</dbReference>
<dbReference type="KEGG" id="pbp:STSP1_00845"/>
<dbReference type="AlphaFoldDB" id="A0A1W6LL28"/>
<dbReference type="InterPro" id="IPR036890">
    <property type="entry name" value="HATPase_C_sf"/>
</dbReference>
<dbReference type="GO" id="GO:0005524">
    <property type="term" value="F:ATP binding"/>
    <property type="evidence" value="ECO:0007669"/>
    <property type="project" value="UniProtKB-KW"/>
</dbReference>
<dbReference type="SMART" id="SM00448">
    <property type="entry name" value="REC"/>
    <property type="match status" value="2"/>
</dbReference>
<comment type="subcellular location">
    <subcellularLocation>
        <location evidence="2">Membrane</location>
    </subcellularLocation>
</comment>
<name>A0A1W6LL28_9BACT</name>
<dbReference type="PROSITE" id="PS50112">
    <property type="entry name" value="PAS"/>
    <property type="match status" value="1"/>
</dbReference>
<dbReference type="SUPFAM" id="SSF47384">
    <property type="entry name" value="Homodimeric domain of signal transducing histidine kinase"/>
    <property type="match status" value="1"/>
</dbReference>
<dbReference type="Pfam" id="PF02518">
    <property type="entry name" value="HATPase_c"/>
    <property type="match status" value="1"/>
</dbReference>
<evidence type="ECO:0000256" key="11">
    <source>
        <dbReference type="ARBA" id="ARBA00023136"/>
    </source>
</evidence>
<feature type="coiled-coil region" evidence="13">
    <location>
        <begin position="261"/>
        <end position="295"/>
    </location>
</feature>
<keyword evidence="10" id="KW-1133">Transmembrane helix</keyword>
<evidence type="ECO:0000256" key="2">
    <source>
        <dbReference type="ARBA" id="ARBA00004370"/>
    </source>
</evidence>
<evidence type="ECO:0000256" key="7">
    <source>
        <dbReference type="ARBA" id="ARBA00022741"/>
    </source>
</evidence>
<evidence type="ECO:0000256" key="13">
    <source>
        <dbReference type="SAM" id="Coils"/>
    </source>
</evidence>
<evidence type="ECO:0000259" key="17">
    <source>
        <dbReference type="PROSITE" id="PS50113"/>
    </source>
</evidence>
<dbReference type="EMBL" id="CP021023">
    <property type="protein sequence ID" value="ARN56463.1"/>
    <property type="molecule type" value="Genomic_DNA"/>
</dbReference>
<dbReference type="CDD" id="cd00130">
    <property type="entry name" value="PAS"/>
    <property type="match status" value="1"/>
</dbReference>
<keyword evidence="13" id="KW-0175">Coiled coil</keyword>
<dbReference type="InterPro" id="IPR003594">
    <property type="entry name" value="HATPase_dom"/>
</dbReference>
<dbReference type="InterPro" id="IPR000014">
    <property type="entry name" value="PAS"/>
</dbReference>
<dbReference type="FunFam" id="1.10.287.130:FF:000004">
    <property type="entry name" value="Ethylene receptor 1"/>
    <property type="match status" value="1"/>
</dbReference>
<proteinExistence type="predicted"/>
<dbReference type="EC" id="2.7.13.3" evidence="3"/>
<accession>A0A1W6LL28</accession>
<dbReference type="STRING" id="1941349.STSP1_00845"/>
<keyword evidence="6" id="KW-0812">Transmembrane</keyword>
<dbReference type="SMART" id="SM00086">
    <property type="entry name" value="PAC"/>
    <property type="match status" value="2"/>
</dbReference>